<evidence type="ECO:0000259" key="1">
    <source>
        <dbReference type="Pfam" id="PF00881"/>
    </source>
</evidence>
<dbReference type="PANTHER" id="PTHR43745:SF2">
    <property type="entry name" value="NITROREDUCTASE MJ1384-RELATED"/>
    <property type="match status" value="1"/>
</dbReference>
<accession>A0A926ZHQ7</accession>
<organism evidence="4 5">
    <name type="scientific">Aerosakkonema funiforme FACHB-1375</name>
    <dbReference type="NCBI Taxonomy" id="2949571"/>
    <lineage>
        <taxon>Bacteria</taxon>
        <taxon>Bacillati</taxon>
        <taxon>Cyanobacteriota</taxon>
        <taxon>Cyanophyceae</taxon>
        <taxon>Oscillatoriophycideae</taxon>
        <taxon>Aerosakkonematales</taxon>
        <taxon>Aerosakkonemataceae</taxon>
        <taxon>Aerosakkonema</taxon>
    </lineage>
</organism>
<dbReference type="Pfam" id="PF00881">
    <property type="entry name" value="Nitroreductase"/>
    <property type="match status" value="1"/>
</dbReference>
<keyword evidence="5" id="KW-1185">Reference proteome</keyword>
<dbReference type="InterPro" id="IPR054488">
    <property type="entry name" value="ThcOx_dom2"/>
</dbReference>
<feature type="domain" description="Cyanobactin oxidase ThcOx second" evidence="3">
    <location>
        <begin position="125"/>
        <end position="235"/>
    </location>
</feature>
<comment type="caution">
    <text evidence="4">The sequence shown here is derived from an EMBL/GenBank/DDBJ whole genome shotgun (WGS) entry which is preliminary data.</text>
</comment>
<name>A0A926ZHQ7_9CYAN</name>
<gene>
    <name evidence="4" type="ORF">H6G03_08075</name>
</gene>
<dbReference type="InterPro" id="IPR000415">
    <property type="entry name" value="Nitroreductase-like"/>
</dbReference>
<reference evidence="4" key="1">
    <citation type="journal article" date="2015" name="ISME J.">
        <title>Draft Genome Sequence of Streptomyces incarnatus NRRL8089, which Produces the Nucleoside Antibiotic Sinefungin.</title>
        <authorList>
            <person name="Oshima K."/>
            <person name="Hattori M."/>
            <person name="Shimizu H."/>
            <person name="Fukuda K."/>
            <person name="Nemoto M."/>
            <person name="Inagaki K."/>
            <person name="Tamura T."/>
        </authorList>
    </citation>
    <scope>NUCLEOTIDE SEQUENCE</scope>
    <source>
        <strain evidence="4">FACHB-1375</strain>
    </source>
</reference>
<feature type="domain" description="Nitroreductase" evidence="1">
    <location>
        <begin position="286"/>
        <end position="457"/>
    </location>
</feature>
<dbReference type="Gene3D" id="3.40.109.10">
    <property type="entry name" value="NADH Oxidase"/>
    <property type="match status" value="1"/>
</dbReference>
<dbReference type="InterPro" id="IPR029479">
    <property type="entry name" value="Nitroreductase"/>
</dbReference>
<reference evidence="4" key="2">
    <citation type="submission" date="2020-08" db="EMBL/GenBank/DDBJ databases">
        <authorList>
            <person name="Chen M."/>
            <person name="Teng W."/>
            <person name="Zhao L."/>
            <person name="Hu C."/>
            <person name="Zhou Y."/>
            <person name="Han B."/>
            <person name="Song L."/>
            <person name="Shu W."/>
        </authorList>
    </citation>
    <scope>NUCLEOTIDE SEQUENCE</scope>
    <source>
        <strain evidence="4">FACHB-1375</strain>
    </source>
</reference>
<dbReference type="GO" id="GO:0016491">
    <property type="term" value="F:oxidoreductase activity"/>
    <property type="evidence" value="ECO:0007669"/>
    <property type="project" value="InterPro"/>
</dbReference>
<dbReference type="CDD" id="cd02142">
    <property type="entry name" value="McbC_SagB-like_oxidoreductase"/>
    <property type="match status" value="1"/>
</dbReference>
<protein>
    <submittedName>
        <fullName evidence="4">SagB family peptide dehydrogenase</fullName>
    </submittedName>
</protein>
<dbReference type="RefSeq" id="WP_190463818.1">
    <property type="nucleotide sequence ID" value="NZ_JACJPW010000015.1"/>
</dbReference>
<dbReference type="Pfam" id="PF18679">
    <property type="entry name" value="HTH_57"/>
    <property type="match status" value="1"/>
</dbReference>
<dbReference type="PANTHER" id="PTHR43745">
    <property type="entry name" value="NITROREDUCTASE MJ1384-RELATED"/>
    <property type="match status" value="1"/>
</dbReference>
<dbReference type="InterPro" id="IPR052544">
    <property type="entry name" value="Bacteriocin_Proc_Enz"/>
</dbReference>
<dbReference type="Proteomes" id="UP000641646">
    <property type="component" value="Unassembled WGS sequence"/>
</dbReference>
<evidence type="ECO:0000259" key="2">
    <source>
        <dbReference type="Pfam" id="PF18679"/>
    </source>
</evidence>
<dbReference type="NCBIfam" id="TIGR03605">
    <property type="entry name" value="antibiot_sagB"/>
    <property type="match status" value="1"/>
</dbReference>
<evidence type="ECO:0000313" key="4">
    <source>
        <dbReference type="EMBL" id="MBD2181056.1"/>
    </source>
</evidence>
<evidence type="ECO:0000259" key="3">
    <source>
        <dbReference type="Pfam" id="PF22767"/>
    </source>
</evidence>
<sequence length="474" mass="53195">MSETSILSFLPGISLEQQNEEWVLNYQTGTYSKNTISLPNCSLGILQAWQVLCGDGGTREQLSSLVQETDGLSKLPEFYYYLEQFERLGLICQTFCADGTPLAKIVPLVRAPAFAIQEVSPKQSYVLSRFAYLHRQNNQIVLESPLSKVQLVILDWRGGAILAELNQPCSYSQLCQKISGISANAVQQFLNLLDAAKMLSEVKIEGEIAEDKQDALVQWEFHDLLFHSKVRTGRHRQPVGRTYRFLDKIPQLPAIKNQVTGSIISLYRPDIEALKKNDLPFTRVLEERKSIRHYGNQPISDRQLGEFLYRSLRVRDILKTETEELSNRPYPSAGACYELEVYTTINCCAHIPSGLYHYNPQEHQLSLVSPKTSQVEALLEEAAQNNPERQTPQILIILAARFPRVTWYYESIAYAGILKNVGAVFQTMYLVATTLDLAPCAIGCGNADLFAAAVGTDYYAESSVGEFALCSKQS</sequence>
<dbReference type="Pfam" id="PF22767">
    <property type="entry name" value="ThcOx"/>
    <property type="match status" value="1"/>
</dbReference>
<dbReference type="AlphaFoldDB" id="A0A926ZHQ7"/>
<evidence type="ECO:0000313" key="5">
    <source>
        <dbReference type="Proteomes" id="UP000641646"/>
    </source>
</evidence>
<dbReference type="SUPFAM" id="SSF55469">
    <property type="entry name" value="FMN-dependent nitroreductase-like"/>
    <property type="match status" value="1"/>
</dbReference>
<dbReference type="InterPro" id="IPR040776">
    <property type="entry name" value="ThcOx_HTH"/>
</dbReference>
<dbReference type="InterPro" id="IPR020051">
    <property type="entry name" value="SagB-type_dehydrogenase"/>
</dbReference>
<feature type="domain" description="ThcOx helix turn helix" evidence="2">
    <location>
        <begin position="1"/>
        <end position="111"/>
    </location>
</feature>
<proteinExistence type="predicted"/>
<dbReference type="EMBL" id="JACJPW010000015">
    <property type="protein sequence ID" value="MBD2181056.1"/>
    <property type="molecule type" value="Genomic_DNA"/>
</dbReference>